<keyword evidence="3 5" id="KW-0808">Transferase</keyword>
<dbReference type="AlphaFoldDB" id="A0A7C3KEM6"/>
<dbReference type="Gene3D" id="3.30.450.40">
    <property type="match status" value="1"/>
</dbReference>
<dbReference type="Pfam" id="PF01590">
    <property type="entry name" value="GAF"/>
    <property type="match status" value="1"/>
</dbReference>
<dbReference type="InterPro" id="IPR003018">
    <property type="entry name" value="GAF"/>
</dbReference>
<dbReference type="SUPFAM" id="SSF55874">
    <property type="entry name" value="ATPase domain of HSP90 chaperone/DNA topoisomerase II/histidine kinase"/>
    <property type="match status" value="1"/>
</dbReference>
<evidence type="ECO:0000313" key="5">
    <source>
        <dbReference type="EMBL" id="HFM98148.1"/>
    </source>
</evidence>
<comment type="catalytic activity">
    <reaction evidence="1">
        <text>ATP + protein L-histidine = ADP + protein N-phospho-L-histidine.</text>
        <dbReference type="EC" id="2.7.13.3"/>
    </reaction>
</comment>
<dbReference type="PROSITE" id="PS50109">
    <property type="entry name" value="HIS_KIN"/>
    <property type="match status" value="1"/>
</dbReference>
<dbReference type="InterPro" id="IPR036097">
    <property type="entry name" value="HisK_dim/P_sf"/>
</dbReference>
<dbReference type="InterPro" id="IPR005467">
    <property type="entry name" value="His_kinase_dom"/>
</dbReference>
<dbReference type="EMBL" id="DSRU01000154">
    <property type="protein sequence ID" value="HFM98148.1"/>
    <property type="molecule type" value="Genomic_DNA"/>
</dbReference>
<sequence>MITADSRLSCLLDGLSVEAREEQRSQKLRELGLLETGSIPVFDEATQMATHFLDIPLCVLGVMHQEQEYFKAAVGLSRLGLMNELAAHRQLSRLESFSTHVVDSRQVLVVPDTHAHSAFAHSYLTHQYGIRAYLGVPLVASNGVCIGSLAVMDLMPREFGVREIEYLQLTARWIISELERQVSSQRSPQKPEPTSALPLNPGSHLANQLRVDLLSQLTQELRTPLTSVMGMASVLIREIYGPLTDKQKEYLDIIHQSGQYLLALVNEILELSALKDTTDELKLSSVDIEMLCQQAINTLEQAAQRREQKIRLSVEPGRRVWLLDRDKMRQMIYHLLFSLLLSSNAGSIVRLHVSRKVKNLNIAVWVSHPWLGDGVSYAESYQSAPVPIGVTALEASYNDDFYFSEFDGNHGHTTMVNMAQTKREPEPPSNEYTDLGIQLCRILAEIHGGQLTIQNTLETGVRYVVSLPQSETDELL</sequence>
<accession>A0A7C3KEM6</accession>
<dbReference type="SMART" id="SM00065">
    <property type="entry name" value="GAF"/>
    <property type="match status" value="1"/>
</dbReference>
<dbReference type="Gene3D" id="3.30.565.10">
    <property type="entry name" value="Histidine kinase-like ATPase, C-terminal domain"/>
    <property type="match status" value="1"/>
</dbReference>
<organism evidence="5">
    <name type="scientific">Oscillatoriales cyanobacterium SpSt-418</name>
    <dbReference type="NCBI Taxonomy" id="2282169"/>
    <lineage>
        <taxon>Bacteria</taxon>
        <taxon>Bacillati</taxon>
        <taxon>Cyanobacteriota</taxon>
        <taxon>Cyanophyceae</taxon>
        <taxon>Oscillatoriophycideae</taxon>
        <taxon>Oscillatoriales</taxon>
    </lineage>
</organism>
<dbReference type="SUPFAM" id="SSF47384">
    <property type="entry name" value="Homodimeric domain of signal transducing histidine kinase"/>
    <property type="match status" value="1"/>
</dbReference>
<dbReference type="PANTHER" id="PTHR43102">
    <property type="entry name" value="SLR1143 PROTEIN"/>
    <property type="match status" value="1"/>
</dbReference>
<dbReference type="SMART" id="SM00388">
    <property type="entry name" value="HisKA"/>
    <property type="match status" value="1"/>
</dbReference>
<dbReference type="Gene3D" id="1.10.287.130">
    <property type="match status" value="1"/>
</dbReference>
<gene>
    <name evidence="5" type="ORF">ENR64_10415</name>
</gene>
<reference evidence="5" key="1">
    <citation type="journal article" date="2020" name="mSystems">
        <title>Genome- and Community-Level Interaction Insights into Carbon Utilization and Element Cycling Functions of Hydrothermarchaeota in Hydrothermal Sediment.</title>
        <authorList>
            <person name="Zhou Z."/>
            <person name="Liu Y."/>
            <person name="Xu W."/>
            <person name="Pan J."/>
            <person name="Luo Z.H."/>
            <person name="Li M."/>
        </authorList>
    </citation>
    <scope>NUCLEOTIDE SEQUENCE [LARGE SCALE GENOMIC DNA]</scope>
    <source>
        <strain evidence="5">SpSt-418</strain>
    </source>
</reference>
<dbReference type="EC" id="2.7.13.3" evidence="2"/>
<proteinExistence type="predicted"/>
<evidence type="ECO:0000256" key="2">
    <source>
        <dbReference type="ARBA" id="ARBA00012438"/>
    </source>
</evidence>
<dbReference type="PANTHER" id="PTHR43102:SF2">
    <property type="entry name" value="GAF DOMAIN-CONTAINING PROTEIN"/>
    <property type="match status" value="1"/>
</dbReference>
<feature type="domain" description="Histidine kinase" evidence="4">
    <location>
        <begin position="216"/>
        <end position="471"/>
    </location>
</feature>
<evidence type="ECO:0000256" key="1">
    <source>
        <dbReference type="ARBA" id="ARBA00000085"/>
    </source>
</evidence>
<keyword evidence="3 5" id="KW-0418">Kinase</keyword>
<dbReference type="InterPro" id="IPR003661">
    <property type="entry name" value="HisK_dim/P_dom"/>
</dbReference>
<name>A0A7C3KEM6_9CYAN</name>
<dbReference type="SUPFAM" id="SSF55781">
    <property type="entry name" value="GAF domain-like"/>
    <property type="match status" value="1"/>
</dbReference>
<evidence type="ECO:0000259" key="4">
    <source>
        <dbReference type="PROSITE" id="PS50109"/>
    </source>
</evidence>
<evidence type="ECO:0000256" key="3">
    <source>
        <dbReference type="ARBA" id="ARBA00022777"/>
    </source>
</evidence>
<comment type="caution">
    <text evidence="5">The sequence shown here is derived from an EMBL/GenBank/DDBJ whole genome shotgun (WGS) entry which is preliminary data.</text>
</comment>
<dbReference type="InterPro" id="IPR029016">
    <property type="entry name" value="GAF-like_dom_sf"/>
</dbReference>
<dbReference type="GO" id="GO:0000155">
    <property type="term" value="F:phosphorelay sensor kinase activity"/>
    <property type="evidence" value="ECO:0007669"/>
    <property type="project" value="InterPro"/>
</dbReference>
<dbReference type="CDD" id="cd00082">
    <property type="entry name" value="HisKA"/>
    <property type="match status" value="1"/>
</dbReference>
<protein>
    <recommendedName>
        <fullName evidence="2">histidine kinase</fullName>
        <ecNumber evidence="2">2.7.13.3</ecNumber>
    </recommendedName>
</protein>
<dbReference type="InterPro" id="IPR036890">
    <property type="entry name" value="HATPase_C_sf"/>
</dbReference>
<dbReference type="Pfam" id="PF00512">
    <property type="entry name" value="HisKA"/>
    <property type="match status" value="1"/>
</dbReference>